<dbReference type="EMBL" id="JAWDGP010006903">
    <property type="protein sequence ID" value="KAK3733332.1"/>
    <property type="molecule type" value="Genomic_DNA"/>
</dbReference>
<comment type="caution">
    <text evidence="2">The sequence shown here is derived from an EMBL/GenBank/DDBJ whole genome shotgun (WGS) entry which is preliminary data.</text>
</comment>
<dbReference type="AlphaFoldDB" id="A0AAE1CSX0"/>
<organism evidence="2 3">
    <name type="scientific">Elysia crispata</name>
    <name type="common">lettuce slug</name>
    <dbReference type="NCBI Taxonomy" id="231223"/>
    <lineage>
        <taxon>Eukaryota</taxon>
        <taxon>Metazoa</taxon>
        <taxon>Spiralia</taxon>
        <taxon>Lophotrochozoa</taxon>
        <taxon>Mollusca</taxon>
        <taxon>Gastropoda</taxon>
        <taxon>Heterobranchia</taxon>
        <taxon>Euthyneura</taxon>
        <taxon>Panpulmonata</taxon>
        <taxon>Sacoglossa</taxon>
        <taxon>Placobranchoidea</taxon>
        <taxon>Plakobranchidae</taxon>
        <taxon>Elysia</taxon>
    </lineage>
</organism>
<accession>A0AAE1CSX0</accession>
<proteinExistence type="predicted"/>
<evidence type="ECO:0000313" key="3">
    <source>
        <dbReference type="Proteomes" id="UP001283361"/>
    </source>
</evidence>
<evidence type="ECO:0000256" key="1">
    <source>
        <dbReference type="SAM" id="MobiDB-lite"/>
    </source>
</evidence>
<gene>
    <name evidence="2" type="ORF">RRG08_037124</name>
</gene>
<dbReference type="Proteomes" id="UP001283361">
    <property type="component" value="Unassembled WGS sequence"/>
</dbReference>
<name>A0AAE1CSX0_9GAST</name>
<reference evidence="2" key="1">
    <citation type="journal article" date="2023" name="G3 (Bethesda)">
        <title>A reference genome for the long-term kleptoplast-retaining sea slug Elysia crispata morphotype clarki.</title>
        <authorList>
            <person name="Eastman K.E."/>
            <person name="Pendleton A.L."/>
            <person name="Shaikh M.A."/>
            <person name="Suttiyut T."/>
            <person name="Ogas R."/>
            <person name="Tomko P."/>
            <person name="Gavelis G."/>
            <person name="Widhalm J.R."/>
            <person name="Wisecaver J.H."/>
        </authorList>
    </citation>
    <scope>NUCLEOTIDE SEQUENCE</scope>
    <source>
        <strain evidence="2">ECLA1</strain>
    </source>
</reference>
<evidence type="ECO:0000313" key="2">
    <source>
        <dbReference type="EMBL" id="KAK3733332.1"/>
    </source>
</evidence>
<feature type="region of interest" description="Disordered" evidence="1">
    <location>
        <begin position="36"/>
        <end position="56"/>
    </location>
</feature>
<protein>
    <submittedName>
        <fullName evidence="2">Uncharacterized protein</fullName>
    </submittedName>
</protein>
<sequence>MVSTVEQAARDQETSGSALIQHGVYTVEQVVRDQETSGSSLIQHGVHSGASGQRSGDQWIISDTTWCTQWSKWSEIRRPVDHL</sequence>
<keyword evidence="3" id="KW-1185">Reference proteome</keyword>